<proteinExistence type="predicted"/>
<comment type="caution">
    <text evidence="1">The sequence shown here is derived from an EMBL/GenBank/DDBJ whole genome shotgun (WGS) entry which is preliminary data.</text>
</comment>
<dbReference type="AlphaFoldDB" id="A2A0H4"/>
<dbReference type="Proteomes" id="UP000004095">
    <property type="component" value="Unassembled WGS sequence"/>
</dbReference>
<evidence type="ECO:0000313" key="2">
    <source>
        <dbReference type="Proteomes" id="UP000004095"/>
    </source>
</evidence>
<protein>
    <submittedName>
        <fullName evidence="1">Uncharacterized protein</fullName>
    </submittedName>
</protein>
<evidence type="ECO:0000313" key="1">
    <source>
        <dbReference type="EMBL" id="EAY23873.1"/>
    </source>
</evidence>
<reference evidence="1 2" key="1">
    <citation type="submission" date="2007-01" db="EMBL/GenBank/DDBJ databases">
        <authorList>
            <person name="Haygood M."/>
            <person name="Podell S."/>
            <person name="Anderson C."/>
            <person name="Hopkinson B."/>
            <person name="Roe K."/>
            <person name="Barbeau K."/>
            <person name="Gaasterland T."/>
            <person name="Ferriera S."/>
            <person name="Johnson J."/>
            <person name="Kravitz S."/>
            <person name="Beeson K."/>
            <person name="Sutton G."/>
            <person name="Rogers Y.-H."/>
            <person name="Friedman R."/>
            <person name="Frazier M."/>
            <person name="Venter J.C."/>
        </authorList>
    </citation>
    <scope>NUCLEOTIDE SEQUENCE [LARGE SCALE GENOMIC DNA]</scope>
    <source>
        <strain evidence="1 2">ATCC 23134</strain>
    </source>
</reference>
<sequence length="152" mass="17566">MIYKLGIFILLFCLKAMVVQGQGNPKISFNIQEIKRVSWLEKDGKKEDTLVRLIAKVTFKSLDKDTLRFIWDHRALENKIMDSHEVLLRKNTKGKFNNSVGITQILDKSTILVENQSNELCFLGDISCLKETIYFGGHYDCEQDCLEQVSIY</sequence>
<keyword evidence="2" id="KW-1185">Reference proteome</keyword>
<name>A2A0H4_MICM2</name>
<dbReference type="EMBL" id="AAWS01000104">
    <property type="protein sequence ID" value="EAY23873.1"/>
    <property type="molecule type" value="Genomic_DNA"/>
</dbReference>
<organism evidence="1 2">
    <name type="scientific">Microscilla marina ATCC 23134</name>
    <dbReference type="NCBI Taxonomy" id="313606"/>
    <lineage>
        <taxon>Bacteria</taxon>
        <taxon>Pseudomonadati</taxon>
        <taxon>Bacteroidota</taxon>
        <taxon>Cytophagia</taxon>
        <taxon>Cytophagales</taxon>
        <taxon>Microscillaceae</taxon>
        <taxon>Microscilla</taxon>
    </lineage>
</organism>
<accession>A2A0H4</accession>
<gene>
    <name evidence="1" type="ORF">M23134_01287</name>
</gene>
<feature type="non-terminal residue" evidence="1">
    <location>
        <position position="152"/>
    </location>
</feature>